<dbReference type="EMBL" id="GDJX01004000">
    <property type="protein sequence ID" value="JAT63936.1"/>
    <property type="molecule type" value="Transcribed_RNA"/>
</dbReference>
<name>A0A1D1ZAL3_9ARAE</name>
<dbReference type="PANTHER" id="PTHR21477:SF12">
    <property type="entry name" value="PROTEIN PHLOEM PROTEIN 2-LIKE A10"/>
    <property type="match status" value="1"/>
</dbReference>
<organism evidence="2">
    <name type="scientific">Anthurium amnicola</name>
    <dbReference type="NCBI Taxonomy" id="1678845"/>
    <lineage>
        <taxon>Eukaryota</taxon>
        <taxon>Viridiplantae</taxon>
        <taxon>Streptophyta</taxon>
        <taxon>Embryophyta</taxon>
        <taxon>Tracheophyta</taxon>
        <taxon>Spermatophyta</taxon>
        <taxon>Magnoliopsida</taxon>
        <taxon>Liliopsida</taxon>
        <taxon>Araceae</taxon>
        <taxon>Pothoideae</taxon>
        <taxon>Potheae</taxon>
        <taxon>Anthurium</taxon>
    </lineage>
</organism>
<gene>
    <name evidence="2" type="primary">PP2A10_1</name>
    <name evidence="2" type="ORF">g.56866</name>
</gene>
<reference evidence="2" key="1">
    <citation type="submission" date="2015-07" db="EMBL/GenBank/DDBJ databases">
        <title>Transcriptome Assembly of Anthurium amnicola.</title>
        <authorList>
            <person name="Suzuki J."/>
        </authorList>
    </citation>
    <scope>NUCLEOTIDE SEQUENCE</scope>
</reference>
<accession>A0A1D1ZAL3</accession>
<feature type="region of interest" description="Disordered" evidence="1">
    <location>
        <begin position="277"/>
        <end position="322"/>
    </location>
</feature>
<proteinExistence type="predicted"/>
<feature type="compositionally biased region" description="Polar residues" evidence="1">
    <location>
        <begin position="278"/>
        <end position="290"/>
    </location>
</feature>
<feature type="compositionally biased region" description="Acidic residues" evidence="1">
    <location>
        <begin position="293"/>
        <end position="302"/>
    </location>
</feature>
<sequence>MELPLALDPSRSRRRWLLLAAAVGVSGYCAYRVYNLPAVAERRRRLARRLRALAAAADAAASSAETVSLVSGDLNRFLRGTSDEIPHTLRQLAKAAASDEFAGSVSRLAEALTVGVLRGVASGSGPGREKAGTGRPGSSFSERVVDRLISPAGSGFASAVAGSFARNTVMAFYSAQERLPPKGKPSDGGKALLEAEAAPVPAWVHLVCGDDFRRLLGDCIQQLVSTAVAVYLDKTMHINTYHEMFSGLTNPKHEAKARDMLVSVCNGAVETLVRASHQVLTSPGSGPSSWTDREEDTEVEDELPGKHSKKSSLDGGVKDSNGGWADKVSSTLAVPSNRSLVLDVTGRVTSETVRSFLDFVLRKVFDGAKKGASFVRGEAIERGLEVVRYAAAKSMVIATVWVALCLHLLSGTSSLVPA</sequence>
<evidence type="ECO:0000256" key="1">
    <source>
        <dbReference type="SAM" id="MobiDB-lite"/>
    </source>
</evidence>
<dbReference type="AlphaFoldDB" id="A0A1D1ZAL3"/>
<evidence type="ECO:0000313" key="2">
    <source>
        <dbReference type="EMBL" id="JAT63936.1"/>
    </source>
</evidence>
<protein>
    <submittedName>
        <fullName evidence="2">Protein PHLOEM PROTEIN 2-LIKE A10</fullName>
    </submittedName>
</protein>
<dbReference type="PANTHER" id="PTHR21477">
    <property type="entry name" value="ZGC:172139"/>
    <property type="match status" value="1"/>
</dbReference>
<dbReference type="InterPro" id="IPR019141">
    <property type="entry name" value="DUF2045"/>
</dbReference>